<evidence type="ECO:0000313" key="2">
    <source>
        <dbReference type="Proteomes" id="UP000650466"/>
    </source>
</evidence>
<dbReference type="Proteomes" id="UP000650466">
    <property type="component" value="Unassembled WGS sequence"/>
</dbReference>
<dbReference type="EMBL" id="JACVVD010000001">
    <property type="protein sequence ID" value="MBD0378929.1"/>
    <property type="molecule type" value="Genomic_DNA"/>
</dbReference>
<keyword evidence="2" id="KW-1185">Reference proteome</keyword>
<organism evidence="1 2">
    <name type="scientific">Paenibacillus sedimenti</name>
    <dbReference type="NCBI Taxonomy" id="2770274"/>
    <lineage>
        <taxon>Bacteria</taxon>
        <taxon>Bacillati</taxon>
        <taxon>Bacillota</taxon>
        <taxon>Bacilli</taxon>
        <taxon>Bacillales</taxon>
        <taxon>Paenibacillaceae</taxon>
        <taxon>Paenibacillus</taxon>
    </lineage>
</organism>
<dbReference type="PANTHER" id="PTHR37841:SF1">
    <property type="entry name" value="DUF3298 DOMAIN-CONTAINING PROTEIN"/>
    <property type="match status" value="1"/>
</dbReference>
<comment type="caution">
    <text evidence="1">The sequence shown here is derived from an EMBL/GenBank/DDBJ whole genome shotgun (WGS) entry which is preliminary data.</text>
</comment>
<dbReference type="PANTHER" id="PTHR37841">
    <property type="entry name" value="GLR2918 PROTEIN"/>
    <property type="match status" value="1"/>
</dbReference>
<evidence type="ECO:0000313" key="1">
    <source>
        <dbReference type="EMBL" id="MBD0378929.1"/>
    </source>
</evidence>
<proteinExistence type="predicted"/>
<dbReference type="SUPFAM" id="SSF69360">
    <property type="entry name" value="Cell wall binding repeat"/>
    <property type="match status" value="1"/>
</dbReference>
<sequence length="496" mass="57288">MSEFTSGILFLRKDIRLVANYVNRVTDFNCIVNHLNSKWSVLFTPSTVSTEEFCENLSHKLPLLYFWNNEDHGWGYIVFLRGALHAEFNVEYETNVEEHISTHGEHTDADIFSIFKLSKRHIILLQEVLAGNKNVDKFKKILKIENMSWLNYDKCDEDVLDSITVLEVQLREESKIPLISNETTDLSPFRKNGQYGYINDQGDIVVPPIFDRANYFSNGLGRINYKGKIGFINHAGEYVIEPDLDWASSFSDNRCVVDKADRSMVINRSGELISEIDRKSYTSNWKFREGKVNVETPEKLYGFMNEHGSWFIEPTYKEAGHFNDGYAWVTLPSRQTLFINDKGDILHVPEGYRVGSSFSEGLAVVSQRHTCGVIDTKGILLLEQLPFTWNCFKEGLLSIKFQHQYGYIDICGNMVIEPAFDEAFEFLNGIAMVSIKGKTSFIDKSGSLLHKPQKYYNTIMFSMRENTIFKAKYKERFMYMSKLTGEPVFYLEEFDI</sequence>
<gene>
    <name evidence="1" type="ORF">ICC18_02185</name>
</gene>
<dbReference type="RefSeq" id="WP_188172730.1">
    <property type="nucleotide sequence ID" value="NZ_JACVVD010000001.1"/>
</dbReference>
<protein>
    <submittedName>
        <fullName evidence="1">WG repeat-containing protein</fullName>
    </submittedName>
</protein>
<dbReference type="InterPro" id="IPR032774">
    <property type="entry name" value="WG_beta_rep"/>
</dbReference>
<dbReference type="Pfam" id="PF14903">
    <property type="entry name" value="WG_beta_rep"/>
    <property type="match status" value="4"/>
</dbReference>
<accession>A0A926KMM0</accession>
<reference evidence="1" key="1">
    <citation type="submission" date="2020-09" db="EMBL/GenBank/DDBJ databases">
        <title>Draft Genome Sequence of Paenibacillus sp. WST5.</title>
        <authorList>
            <person name="Bao Z."/>
        </authorList>
    </citation>
    <scope>NUCLEOTIDE SEQUENCE</scope>
    <source>
        <strain evidence="1">WST5</strain>
    </source>
</reference>
<dbReference type="AlphaFoldDB" id="A0A926KMM0"/>
<name>A0A926KMM0_9BACL</name>